<protein>
    <submittedName>
        <fullName evidence="2">Uncharacterized protein</fullName>
    </submittedName>
</protein>
<proteinExistence type="predicted"/>
<dbReference type="EMBL" id="JANSLM010000008">
    <property type="protein sequence ID" value="MDT8840039.1"/>
    <property type="molecule type" value="Genomic_DNA"/>
</dbReference>
<evidence type="ECO:0000313" key="3">
    <source>
        <dbReference type="Proteomes" id="UP000032614"/>
    </source>
</evidence>
<dbReference type="KEGG" id="bfn:OI25_7905"/>
<name>A0AAP5QBB5_9BURK</name>
<sequence length="43" mass="4717">MIDASMSNLAIAMQMSFLDVAVGHLIDPVTARQLLKMAWQRAA</sequence>
<dbReference type="AlphaFoldDB" id="A0AAP5QBB5"/>
<geneLocation type="plasmid" evidence="1 3">
    <name>pBIL</name>
</geneLocation>
<dbReference type="RefSeq" id="WP_255246784.1">
    <property type="nucleotide sequence ID" value="NZ_CADFGE010000013.1"/>
</dbReference>
<dbReference type="Proteomes" id="UP000032614">
    <property type="component" value="Plasmid pBIL"/>
</dbReference>
<dbReference type="Proteomes" id="UP001246473">
    <property type="component" value="Unassembled WGS sequence"/>
</dbReference>
<gene>
    <name evidence="1" type="ORF">OI25_7905</name>
    <name evidence="2" type="ORF">ParKJ_21665</name>
</gene>
<evidence type="ECO:0000313" key="1">
    <source>
        <dbReference type="EMBL" id="AJZ56095.1"/>
    </source>
</evidence>
<accession>A0AAP5QBB5</accession>
<keyword evidence="1" id="KW-0614">Plasmid</keyword>
<dbReference type="EMBL" id="CP010024">
    <property type="protein sequence ID" value="AJZ56095.1"/>
    <property type="molecule type" value="Genomic_DNA"/>
</dbReference>
<evidence type="ECO:0000313" key="4">
    <source>
        <dbReference type="Proteomes" id="UP001246473"/>
    </source>
</evidence>
<reference evidence="2" key="2">
    <citation type="submission" date="2022-08" db="EMBL/GenBank/DDBJ databases">
        <authorList>
            <person name="Kim S.-J."/>
        </authorList>
    </citation>
    <scope>NUCLEOTIDE SEQUENCE</scope>
    <source>
        <strain evidence="2">KJ</strain>
    </source>
</reference>
<reference evidence="1 3" key="1">
    <citation type="journal article" date="2015" name="Genome Announc.">
        <title>Complete genome sequences for 59 burkholderia isolates, both pathogenic and near neighbor.</title>
        <authorList>
            <person name="Johnson S.L."/>
            <person name="Bishop-Lilly K.A."/>
            <person name="Ladner J.T."/>
            <person name="Daligault H.E."/>
            <person name="Davenport K.W."/>
            <person name="Jaissle J."/>
            <person name="Frey K.G."/>
            <person name="Koroleva G.I."/>
            <person name="Bruce D.C."/>
            <person name="Coyne S.R."/>
            <person name="Broomall S.M."/>
            <person name="Li P.E."/>
            <person name="Teshima H."/>
            <person name="Gibbons H.S."/>
            <person name="Palacios G.F."/>
            <person name="Rosenzweig C.N."/>
            <person name="Redden C.L."/>
            <person name="Xu Y."/>
            <person name="Minogue T.D."/>
            <person name="Chain P.S."/>
        </authorList>
    </citation>
    <scope>NUCLEOTIDE SEQUENCE [LARGE SCALE GENOMIC DNA]</scope>
    <source>
        <strain evidence="1 3">ATCC BAA-463</strain>
        <plasmid evidence="1 3">pBIL</plasmid>
    </source>
</reference>
<organism evidence="2 4">
    <name type="scientific">Paraburkholderia fungorum</name>
    <dbReference type="NCBI Taxonomy" id="134537"/>
    <lineage>
        <taxon>Bacteria</taxon>
        <taxon>Pseudomonadati</taxon>
        <taxon>Pseudomonadota</taxon>
        <taxon>Betaproteobacteria</taxon>
        <taxon>Burkholderiales</taxon>
        <taxon>Burkholderiaceae</taxon>
        <taxon>Paraburkholderia</taxon>
    </lineage>
</organism>
<dbReference type="GeneID" id="77013436"/>
<evidence type="ECO:0000313" key="2">
    <source>
        <dbReference type="EMBL" id="MDT8840039.1"/>
    </source>
</evidence>